<dbReference type="EMBL" id="KE346372">
    <property type="protein sequence ID" value="KJE96789.1"/>
    <property type="molecule type" value="Genomic_DNA"/>
</dbReference>
<accession>A0A0D2X4W9</accession>
<evidence type="ECO:0000313" key="2">
    <source>
        <dbReference type="EMBL" id="KJE96789.1"/>
    </source>
</evidence>
<organism evidence="2 3">
    <name type="scientific">Capsaspora owczarzaki (strain ATCC 30864)</name>
    <dbReference type="NCBI Taxonomy" id="595528"/>
    <lineage>
        <taxon>Eukaryota</taxon>
        <taxon>Filasterea</taxon>
        <taxon>Capsaspora</taxon>
    </lineage>
</organism>
<evidence type="ECO:0000256" key="1">
    <source>
        <dbReference type="SAM" id="MobiDB-lite"/>
    </source>
</evidence>
<gene>
    <name evidence="2" type="ORF">CAOG_007057</name>
</gene>
<reference evidence="3" key="1">
    <citation type="submission" date="2011-02" db="EMBL/GenBank/DDBJ databases">
        <title>The Genome Sequence of Capsaspora owczarzaki ATCC 30864.</title>
        <authorList>
            <person name="Russ C."/>
            <person name="Cuomo C."/>
            <person name="Burger G."/>
            <person name="Gray M.W."/>
            <person name="Holland P.W.H."/>
            <person name="King N."/>
            <person name="Lang F.B.F."/>
            <person name="Roger A.J."/>
            <person name="Ruiz-Trillo I."/>
            <person name="Young S.K."/>
            <person name="Zeng Q."/>
            <person name="Gargeya S."/>
            <person name="Alvarado L."/>
            <person name="Berlin A."/>
            <person name="Chapman S.B."/>
            <person name="Chen Z."/>
            <person name="Freedman E."/>
            <person name="Gellesch M."/>
            <person name="Goldberg J."/>
            <person name="Griggs A."/>
            <person name="Gujja S."/>
            <person name="Heilman E."/>
            <person name="Heiman D."/>
            <person name="Howarth C."/>
            <person name="Mehta T."/>
            <person name="Neiman D."/>
            <person name="Pearson M."/>
            <person name="Roberts A."/>
            <person name="Saif S."/>
            <person name="Shea T."/>
            <person name="Shenoy N."/>
            <person name="Sisk P."/>
            <person name="Stolte C."/>
            <person name="Sykes S."/>
            <person name="White J."/>
            <person name="Yandava C."/>
            <person name="Haas B."/>
            <person name="Nusbaum C."/>
            <person name="Birren B."/>
        </authorList>
    </citation>
    <scope>NUCLEOTIDE SEQUENCE</scope>
    <source>
        <strain evidence="3">ATCC 30864</strain>
    </source>
</reference>
<feature type="region of interest" description="Disordered" evidence="1">
    <location>
        <begin position="10"/>
        <end position="91"/>
    </location>
</feature>
<protein>
    <submittedName>
        <fullName evidence="2">Uncharacterized protein</fullName>
    </submittedName>
</protein>
<name>A0A0D2X4W9_CAPO3</name>
<sequence>MLRKFVERVLSGTAKRAATPVTTQSASAARSSAATASASAKPKSLLEPTSATLPTTTTTTQNQNAPRQPASIRTTSYRDGPPSASSSSSSLASAGRVSLTSLPDASAAASATTTLGLPDAGKMNVLSNKAGSTSNMNDDIEAFQRMALPSSSAAAASSNVAQQQPPHHQGQRVANVEVRGIGVVTATSVAINPITLQPYHVHAVLFRAPPARSLHSGSVARKPQPQVIPKVDSRMVAKQQSPAAESSSALAETVSWTVPEVEGDVLRLDPSVEVTHFGTPRPAPEPRQSEDEDAAAFISRGGPAKEY</sequence>
<keyword evidence="3" id="KW-1185">Reference proteome</keyword>
<feature type="region of interest" description="Disordered" evidence="1">
    <location>
        <begin position="270"/>
        <end position="307"/>
    </location>
</feature>
<evidence type="ECO:0000313" key="3">
    <source>
        <dbReference type="Proteomes" id="UP000008743"/>
    </source>
</evidence>
<dbReference type="OrthoDB" id="412748at2759"/>
<dbReference type="Proteomes" id="UP000008743">
    <property type="component" value="Unassembled WGS sequence"/>
</dbReference>
<dbReference type="AlphaFoldDB" id="A0A0D2X4W9"/>
<proteinExistence type="predicted"/>
<dbReference type="InParanoid" id="A0A0D2X4W9"/>
<feature type="compositionally biased region" description="Low complexity" evidence="1">
    <location>
        <begin position="25"/>
        <end position="66"/>
    </location>
</feature>
<dbReference type="RefSeq" id="XP_004343781.1">
    <property type="nucleotide sequence ID" value="XM_004343731.1"/>
</dbReference>